<reference evidence="1 2" key="1">
    <citation type="submission" date="2020-07" db="EMBL/GenBank/DDBJ databases">
        <title>Complete Genome Sequence of an acetic acid bacterium, Acetobacter aceti JCM20276.</title>
        <authorList>
            <person name="Hirose Y."/>
            <person name="Mihara H."/>
        </authorList>
    </citation>
    <scope>NUCLEOTIDE SEQUENCE [LARGE SCALE GENOMIC DNA]</scope>
    <source>
        <strain evidence="1 2">JCM20276</strain>
    </source>
</reference>
<name>A0A6S6PM51_ACEAC</name>
<accession>A0A6S6PM51</accession>
<sequence length="79" mass="8994">MHLWDETLAKNLIGCTLLIGLTREVGDNCSYEQFFGVVTHCDPERGITLRLEGSRKGNTYNLPPRICSRFIPPNRENTD</sequence>
<dbReference type="Proteomes" id="UP000515220">
    <property type="component" value="Chromosome"/>
</dbReference>
<dbReference type="AlphaFoldDB" id="A0A6S6PM51"/>
<proteinExistence type="predicted"/>
<gene>
    <name evidence="1" type="ORF">AAJCM20276_24400</name>
</gene>
<organism evidence="1 2">
    <name type="scientific">Acetobacter aceti</name>
    <dbReference type="NCBI Taxonomy" id="435"/>
    <lineage>
        <taxon>Bacteria</taxon>
        <taxon>Pseudomonadati</taxon>
        <taxon>Pseudomonadota</taxon>
        <taxon>Alphaproteobacteria</taxon>
        <taxon>Acetobacterales</taxon>
        <taxon>Acetobacteraceae</taxon>
        <taxon>Acetobacter</taxon>
        <taxon>Acetobacter subgen. Acetobacter</taxon>
    </lineage>
</organism>
<evidence type="ECO:0000313" key="1">
    <source>
        <dbReference type="EMBL" id="BCI67816.1"/>
    </source>
</evidence>
<protein>
    <submittedName>
        <fullName evidence="1">Uncharacterized protein</fullName>
    </submittedName>
</protein>
<evidence type="ECO:0000313" key="2">
    <source>
        <dbReference type="Proteomes" id="UP000515220"/>
    </source>
</evidence>
<dbReference type="EMBL" id="AP023326">
    <property type="protein sequence ID" value="BCI67816.1"/>
    <property type="molecule type" value="Genomic_DNA"/>
</dbReference>